<evidence type="ECO:0000256" key="5">
    <source>
        <dbReference type="ARBA" id="ARBA00022723"/>
    </source>
</evidence>
<comment type="cofactor">
    <cofactor evidence="17">
        <name>Mg(2+)</name>
        <dbReference type="ChEBI" id="CHEBI:18420"/>
    </cofactor>
</comment>
<dbReference type="PANTHER" id="PTHR12592">
    <property type="entry name" value="ATP-DEPENDENT (S)-NAD(P)H-HYDRATE DEHYDRATASE FAMILY MEMBER"/>
    <property type="match status" value="1"/>
</dbReference>
<name>E2ZC79_9FIRM</name>
<dbReference type="NCBIfam" id="TIGR00196">
    <property type="entry name" value="yjeF_cterm"/>
    <property type="match status" value="1"/>
</dbReference>
<protein>
    <recommendedName>
        <fullName evidence="19">Bifunctional NAD(P)H-hydrate repair enzyme</fullName>
    </recommendedName>
    <alternativeName>
        <fullName evidence="19">Nicotinamide nucleotide repair protein</fullName>
    </alternativeName>
    <domain>
        <recommendedName>
            <fullName evidence="19">ADP-dependent (S)-NAD(P)H-hydrate dehydratase</fullName>
            <ecNumber evidence="19">4.2.1.136</ecNumber>
        </recommendedName>
        <alternativeName>
            <fullName evidence="19">ADP-dependent NAD(P)HX dehydratase</fullName>
        </alternativeName>
    </domain>
    <domain>
        <recommendedName>
            <fullName evidence="19">NAD(P)H-hydrate epimerase</fullName>
            <ecNumber evidence="19">5.1.99.6</ecNumber>
        </recommendedName>
    </domain>
</protein>
<evidence type="ECO:0000256" key="6">
    <source>
        <dbReference type="ARBA" id="ARBA00022741"/>
    </source>
</evidence>
<feature type="binding site" evidence="18">
    <location>
        <begin position="61"/>
        <end position="65"/>
    </location>
    <ligand>
        <name>(6S)-NADPHX</name>
        <dbReference type="ChEBI" id="CHEBI:64076"/>
    </ligand>
</feature>
<dbReference type="Gene3D" id="3.40.1190.20">
    <property type="match status" value="1"/>
</dbReference>
<dbReference type="Pfam" id="PF01256">
    <property type="entry name" value="Carb_kinase"/>
    <property type="match status" value="1"/>
</dbReference>
<feature type="binding site" evidence="17">
    <location>
        <position position="407"/>
    </location>
    <ligand>
        <name>(6S)-NADPHX</name>
        <dbReference type="ChEBI" id="CHEBI:64076"/>
    </ligand>
</feature>
<comment type="subunit">
    <text evidence="17">Homotetramer.</text>
</comment>
<dbReference type="Proteomes" id="UP000003195">
    <property type="component" value="Unassembled WGS sequence"/>
</dbReference>
<comment type="catalytic activity">
    <reaction evidence="2 18 19">
        <text>(6R)-NADPHX = (6S)-NADPHX</text>
        <dbReference type="Rhea" id="RHEA:32227"/>
        <dbReference type="ChEBI" id="CHEBI:64076"/>
        <dbReference type="ChEBI" id="CHEBI:64077"/>
        <dbReference type="EC" id="5.1.99.6"/>
    </reaction>
</comment>
<comment type="catalytic activity">
    <reaction evidence="15 17 19">
        <text>(6S)-NADHX + ADP = AMP + phosphate + NADH + H(+)</text>
        <dbReference type="Rhea" id="RHEA:32223"/>
        <dbReference type="ChEBI" id="CHEBI:15378"/>
        <dbReference type="ChEBI" id="CHEBI:43474"/>
        <dbReference type="ChEBI" id="CHEBI:57945"/>
        <dbReference type="ChEBI" id="CHEBI:64074"/>
        <dbReference type="ChEBI" id="CHEBI:456215"/>
        <dbReference type="ChEBI" id="CHEBI:456216"/>
        <dbReference type="EC" id="4.2.1.136"/>
    </reaction>
</comment>
<feature type="binding site" evidence="17">
    <location>
        <position position="474"/>
    </location>
    <ligand>
        <name>AMP</name>
        <dbReference type="ChEBI" id="CHEBI:456215"/>
    </ligand>
</feature>
<dbReference type="Pfam" id="PF03853">
    <property type="entry name" value="YjeF_N"/>
    <property type="match status" value="1"/>
</dbReference>
<keyword evidence="7 17" id="KW-0067">ATP-binding</keyword>
<dbReference type="SUPFAM" id="SSF53613">
    <property type="entry name" value="Ribokinase-like"/>
    <property type="match status" value="1"/>
</dbReference>
<feature type="domain" description="YjeF N-terminal" evidence="21">
    <location>
        <begin position="10"/>
        <end position="238"/>
    </location>
</feature>
<dbReference type="PROSITE" id="PS51383">
    <property type="entry name" value="YJEF_C_3"/>
    <property type="match status" value="1"/>
</dbReference>
<keyword evidence="6 17" id="KW-0547">Nucleotide-binding</keyword>
<dbReference type="HOGENOM" id="CLU_024853_4_1_9"/>
<comment type="catalytic activity">
    <reaction evidence="1 18 19">
        <text>(6R)-NADHX = (6S)-NADHX</text>
        <dbReference type="Rhea" id="RHEA:32215"/>
        <dbReference type="ChEBI" id="CHEBI:64074"/>
        <dbReference type="ChEBI" id="CHEBI:64075"/>
        <dbReference type="EC" id="5.1.99.6"/>
    </reaction>
</comment>
<dbReference type="NCBIfam" id="TIGR00197">
    <property type="entry name" value="yjeF_nterm"/>
    <property type="match status" value="1"/>
</dbReference>
<evidence type="ECO:0000256" key="15">
    <source>
        <dbReference type="ARBA" id="ARBA00048238"/>
    </source>
</evidence>
<dbReference type="EC" id="4.2.1.136" evidence="19"/>
<evidence type="ECO:0000259" key="21">
    <source>
        <dbReference type="PROSITE" id="PS51385"/>
    </source>
</evidence>
<dbReference type="PANTHER" id="PTHR12592:SF0">
    <property type="entry name" value="ATP-DEPENDENT (S)-NAD(P)H-HYDRATE DEHYDRATASE"/>
    <property type="match status" value="1"/>
</dbReference>
<dbReference type="AlphaFoldDB" id="E2ZC79"/>
<keyword evidence="8 17" id="KW-0521">NADP</keyword>
<evidence type="ECO:0000256" key="8">
    <source>
        <dbReference type="ARBA" id="ARBA00022857"/>
    </source>
</evidence>
<comment type="function">
    <text evidence="18">Catalyzes the epimerization of the S- and R-forms of NAD(P)HX, a damaged form of NAD(P)H that is a result of enzymatic or heat-dependent hydration. This is a prerequisite for the S-specific NAD(P)H-hydrate dehydratase to allow the repair of both epimers of NAD(P)HX.</text>
</comment>
<evidence type="ECO:0000256" key="16">
    <source>
        <dbReference type="ARBA" id="ARBA00049209"/>
    </source>
</evidence>
<dbReference type="PROSITE" id="PS51385">
    <property type="entry name" value="YJEF_N"/>
    <property type="match status" value="1"/>
</dbReference>
<dbReference type="CDD" id="cd01171">
    <property type="entry name" value="YXKO-related"/>
    <property type="match status" value="1"/>
</dbReference>
<evidence type="ECO:0000313" key="22">
    <source>
        <dbReference type="EMBL" id="EFQ04066.1"/>
    </source>
</evidence>
<keyword evidence="5 18" id="KW-0479">Metal-binding</keyword>
<comment type="caution">
    <text evidence="22">The sequence shown here is derived from an EMBL/GenBank/DDBJ whole genome shotgun (WGS) entry which is preliminary data.</text>
</comment>
<dbReference type="EC" id="5.1.99.6" evidence="19"/>
<dbReference type="GO" id="GO:0046872">
    <property type="term" value="F:metal ion binding"/>
    <property type="evidence" value="ECO:0007669"/>
    <property type="project" value="UniProtKB-UniRule"/>
</dbReference>
<dbReference type="RefSeq" id="WP_006942392.1">
    <property type="nucleotide sequence ID" value="NZ_GL538208.1"/>
</dbReference>
<evidence type="ECO:0000256" key="18">
    <source>
        <dbReference type="HAMAP-Rule" id="MF_01966"/>
    </source>
</evidence>
<dbReference type="PIRSF" id="PIRSF017184">
    <property type="entry name" value="Nnr"/>
    <property type="match status" value="1"/>
</dbReference>
<evidence type="ECO:0000256" key="13">
    <source>
        <dbReference type="ARBA" id="ARBA00023268"/>
    </source>
</evidence>
<comment type="similarity">
    <text evidence="17">Belongs to the NnrD/CARKD family.</text>
</comment>
<dbReference type="InterPro" id="IPR000631">
    <property type="entry name" value="CARKD"/>
</dbReference>
<evidence type="ECO:0000256" key="1">
    <source>
        <dbReference type="ARBA" id="ARBA00000013"/>
    </source>
</evidence>
<dbReference type="GO" id="GO:0110051">
    <property type="term" value="P:metabolite repair"/>
    <property type="evidence" value="ECO:0007669"/>
    <property type="project" value="TreeGrafter"/>
</dbReference>
<organism evidence="22 23">
    <name type="scientific">Megasphaera micronuciformis F0359</name>
    <dbReference type="NCBI Taxonomy" id="706434"/>
    <lineage>
        <taxon>Bacteria</taxon>
        <taxon>Bacillati</taxon>
        <taxon>Bacillota</taxon>
        <taxon>Negativicutes</taxon>
        <taxon>Veillonellales</taxon>
        <taxon>Veillonellaceae</taxon>
        <taxon>Megasphaera</taxon>
    </lineage>
</organism>
<evidence type="ECO:0000256" key="9">
    <source>
        <dbReference type="ARBA" id="ARBA00022958"/>
    </source>
</evidence>
<dbReference type="InterPro" id="IPR030677">
    <property type="entry name" value="Nnr"/>
</dbReference>
<comment type="catalytic activity">
    <reaction evidence="16 17 19">
        <text>(6S)-NADPHX + ADP = AMP + phosphate + NADPH + H(+)</text>
        <dbReference type="Rhea" id="RHEA:32235"/>
        <dbReference type="ChEBI" id="CHEBI:15378"/>
        <dbReference type="ChEBI" id="CHEBI:43474"/>
        <dbReference type="ChEBI" id="CHEBI:57783"/>
        <dbReference type="ChEBI" id="CHEBI:64076"/>
        <dbReference type="ChEBI" id="CHEBI:456215"/>
        <dbReference type="ChEBI" id="CHEBI:456216"/>
        <dbReference type="EC" id="4.2.1.136"/>
    </reaction>
</comment>
<keyword evidence="10 17" id="KW-0520">NAD</keyword>
<feature type="binding site" evidence="18">
    <location>
        <position position="174"/>
    </location>
    <ligand>
        <name>(6S)-NADPHX</name>
        <dbReference type="ChEBI" id="CHEBI:64076"/>
    </ligand>
</feature>
<evidence type="ECO:0000256" key="3">
    <source>
        <dbReference type="ARBA" id="ARBA00006001"/>
    </source>
</evidence>
<evidence type="ECO:0000256" key="10">
    <source>
        <dbReference type="ARBA" id="ARBA00023027"/>
    </source>
</evidence>
<dbReference type="InterPro" id="IPR036652">
    <property type="entry name" value="YjeF_N_dom_sf"/>
</dbReference>
<evidence type="ECO:0000256" key="17">
    <source>
        <dbReference type="HAMAP-Rule" id="MF_01965"/>
    </source>
</evidence>
<evidence type="ECO:0000256" key="11">
    <source>
        <dbReference type="ARBA" id="ARBA00023235"/>
    </source>
</evidence>
<dbReference type="GO" id="GO:0046496">
    <property type="term" value="P:nicotinamide nucleotide metabolic process"/>
    <property type="evidence" value="ECO:0007669"/>
    <property type="project" value="UniProtKB-UniRule"/>
</dbReference>
<feature type="binding site" evidence="17">
    <location>
        <position position="475"/>
    </location>
    <ligand>
        <name>(6S)-NADPHX</name>
        <dbReference type="ChEBI" id="CHEBI:64076"/>
    </ligand>
</feature>
<feature type="binding site" evidence="18">
    <location>
        <position position="62"/>
    </location>
    <ligand>
        <name>K(+)</name>
        <dbReference type="ChEBI" id="CHEBI:29103"/>
    </ligand>
</feature>
<evidence type="ECO:0000256" key="2">
    <source>
        <dbReference type="ARBA" id="ARBA00000909"/>
    </source>
</evidence>
<comment type="cofactor">
    <cofactor evidence="18 19">
        <name>K(+)</name>
        <dbReference type="ChEBI" id="CHEBI:29103"/>
    </cofactor>
    <text evidence="18 19">Binds 1 potassium ion per subunit.</text>
</comment>
<keyword evidence="12 17" id="KW-0456">Lyase</keyword>
<feature type="binding site" evidence="17">
    <location>
        <position position="283"/>
    </location>
    <ligand>
        <name>(6S)-NADPHX</name>
        <dbReference type="ChEBI" id="CHEBI:64076"/>
    </ligand>
</feature>
<dbReference type="Gene3D" id="3.40.50.10260">
    <property type="entry name" value="YjeF N-terminal domain"/>
    <property type="match status" value="1"/>
</dbReference>
<dbReference type="eggNOG" id="COG0063">
    <property type="taxonomic scope" value="Bacteria"/>
</dbReference>
<keyword evidence="11 18" id="KW-0413">Isomerase</keyword>
<accession>E2ZC79</accession>
<dbReference type="HAMAP" id="MF_01966">
    <property type="entry name" value="NADHX_epimerase"/>
    <property type="match status" value="1"/>
</dbReference>
<feature type="binding site" evidence="17">
    <location>
        <begin position="444"/>
        <end position="448"/>
    </location>
    <ligand>
        <name>AMP</name>
        <dbReference type="ChEBI" id="CHEBI:456215"/>
    </ligand>
</feature>
<dbReference type="GO" id="GO:0052855">
    <property type="term" value="F:ADP-dependent NAD(P)H-hydrate dehydratase activity"/>
    <property type="evidence" value="ECO:0007669"/>
    <property type="project" value="UniProtKB-UniRule"/>
</dbReference>
<dbReference type="HAMAP" id="MF_01965">
    <property type="entry name" value="NADHX_dehydratase"/>
    <property type="match status" value="1"/>
</dbReference>
<proteinExistence type="inferred from homology"/>
<feature type="binding site" evidence="18">
    <location>
        <position position="152"/>
    </location>
    <ligand>
        <name>(6S)-NADPHX</name>
        <dbReference type="ChEBI" id="CHEBI:64076"/>
    </ligand>
</feature>
<sequence length="552" mass="58221">MKILRKAADMKAIDKASMSEPYGIAPAVLMENAGRAVCEKGGVYVGGWSGKDVMILCGKGNNGGDGFVTARHILAEGGRVYVYAFGEKDGYSDESKAHLKTLEAMCDGERCSLIYYRTASDSALLIKQLDTCHVVIDALLGTGFKGELREPYKSIVMAVNEAAAGRHVTVISVDMPSGVNSDTGAVSGSESEEGSAPVMADLTVTFGAFKQGQFLYPGKACTGKLEIDHIGIPVALSEQCKEAVFLPERQDVIDAVRPRRVDSHKGTHGTVAVLTGCNDMAGAALMAVDGAVRAGAGKVFLYTPAETAKYCIARQPEVMVCGVGPTGTRTLGGSEAREIIDNLENVSVLVMGPGMGKHEGVFDFINYIAEKTTCPMIIDADGLNCLAKHDKQAFFKKYGKRTVITPHPAEFSRLSGLSVRDIKTDLIKAATDFVHTYGVNLVLKGAPTLTVSAKTGHVYVNRTGNAGMATGGMGDVLSGITAAMICHDGIDSLAVAACAAVYLHGAAGDYCARHIGPYGFTATEVASAVPKVLAQWDEARPMPALQEPYIMS</sequence>
<evidence type="ECO:0000313" key="23">
    <source>
        <dbReference type="Proteomes" id="UP000003195"/>
    </source>
</evidence>
<evidence type="ECO:0000256" key="12">
    <source>
        <dbReference type="ARBA" id="ARBA00023239"/>
    </source>
</evidence>
<evidence type="ECO:0000256" key="7">
    <source>
        <dbReference type="ARBA" id="ARBA00022840"/>
    </source>
</evidence>
<feature type="binding site" evidence="18">
    <location>
        <position position="177"/>
    </location>
    <ligand>
        <name>K(+)</name>
        <dbReference type="ChEBI" id="CHEBI:29103"/>
    </ligand>
</feature>
<dbReference type="GO" id="GO:0005524">
    <property type="term" value="F:ATP binding"/>
    <property type="evidence" value="ECO:0007669"/>
    <property type="project" value="UniProtKB-UniRule"/>
</dbReference>
<keyword evidence="23" id="KW-1185">Reference proteome</keyword>
<evidence type="ECO:0000256" key="14">
    <source>
        <dbReference type="ARBA" id="ARBA00025153"/>
    </source>
</evidence>
<dbReference type="GO" id="GO:0052856">
    <property type="term" value="F:NAD(P)HX epimerase activity"/>
    <property type="evidence" value="ECO:0007669"/>
    <property type="project" value="UniProtKB-UniRule"/>
</dbReference>
<comment type="function">
    <text evidence="14 19">Bifunctional enzyme that catalyzes the epimerization of the S- and R-forms of NAD(P)HX and the dehydration of the S-form of NAD(P)HX at the expense of ADP, which is converted to AMP. This allows the repair of both epimers of NAD(P)HX, a damaged form of NAD(P)H that is a result of enzymatic or heat-dependent hydration.</text>
</comment>
<keyword evidence="9 18" id="KW-0630">Potassium</keyword>
<reference evidence="22 23" key="1">
    <citation type="submission" date="2010-08" db="EMBL/GenBank/DDBJ databases">
        <authorList>
            <person name="Weinstock G."/>
            <person name="Sodergren E."/>
            <person name="Clifton S."/>
            <person name="Fulton L."/>
            <person name="Fulton B."/>
            <person name="Courtney L."/>
            <person name="Fronick C."/>
            <person name="Harrison M."/>
            <person name="Strong C."/>
            <person name="Farmer C."/>
            <person name="Delahaunty K."/>
            <person name="Markovic C."/>
            <person name="Hall O."/>
            <person name="Minx P."/>
            <person name="Tomlinson C."/>
            <person name="Mitreva M."/>
            <person name="Hou S."/>
            <person name="Chen J."/>
            <person name="Wollam A."/>
            <person name="Pepin K.H."/>
            <person name="Johnson M."/>
            <person name="Bhonagiri V."/>
            <person name="Zhang X."/>
            <person name="Suruliraj S."/>
            <person name="Warren W."/>
            <person name="Chinwalla A."/>
            <person name="Mardis E.R."/>
            <person name="Wilson R.K."/>
        </authorList>
    </citation>
    <scope>NUCLEOTIDE SEQUENCE [LARGE SCALE GENOMIC DNA]</scope>
    <source>
        <strain evidence="22 23">F0359</strain>
    </source>
</reference>
<keyword evidence="13" id="KW-0511">Multifunctional enzyme</keyword>
<evidence type="ECO:0000259" key="20">
    <source>
        <dbReference type="PROSITE" id="PS51383"/>
    </source>
</evidence>
<feature type="binding site" evidence="17">
    <location>
        <position position="354"/>
    </location>
    <ligand>
        <name>(6S)-NADPHX</name>
        <dbReference type="ChEBI" id="CHEBI:64076"/>
    </ligand>
</feature>
<dbReference type="SUPFAM" id="SSF64153">
    <property type="entry name" value="YjeF N-terminal domain-like"/>
    <property type="match status" value="1"/>
</dbReference>
<dbReference type="OrthoDB" id="9806925at2"/>
<comment type="similarity">
    <text evidence="4 19">In the C-terminal section; belongs to the NnrD/CARKD family.</text>
</comment>
<evidence type="ECO:0000256" key="19">
    <source>
        <dbReference type="PIRNR" id="PIRNR017184"/>
    </source>
</evidence>
<gene>
    <name evidence="17" type="primary">nnrD</name>
    <name evidence="18" type="synonym">nnrE</name>
    <name evidence="22" type="ORF">HMPREF9429_01251</name>
</gene>
<dbReference type="InterPro" id="IPR004443">
    <property type="entry name" value="YjeF_N_dom"/>
</dbReference>
<dbReference type="InterPro" id="IPR029056">
    <property type="entry name" value="Ribokinase-like"/>
</dbReference>
<feature type="domain" description="YjeF C-terminal" evidence="20">
    <location>
        <begin position="248"/>
        <end position="536"/>
    </location>
</feature>
<dbReference type="EMBL" id="AECS01000037">
    <property type="protein sequence ID" value="EFQ04066.1"/>
    <property type="molecule type" value="Genomic_DNA"/>
</dbReference>
<dbReference type="eggNOG" id="COG0062">
    <property type="taxonomic scope" value="Bacteria"/>
</dbReference>
<feature type="binding site" evidence="18">
    <location>
        <position position="137"/>
    </location>
    <ligand>
        <name>K(+)</name>
        <dbReference type="ChEBI" id="CHEBI:29103"/>
    </ligand>
</feature>
<comment type="similarity">
    <text evidence="18">Belongs to the NnrE/AIBP family.</text>
</comment>
<comment type="function">
    <text evidence="17">Catalyzes the dehydration of the S-form of NAD(P)HX at the expense of ADP, which is converted to AMP. Together with NAD(P)HX epimerase, which catalyzes the epimerization of the S- and R-forms, the enzyme allows the repair of both epimers of NAD(P)HX, a damaged form of NAD(P)H that is a result of enzymatic or heat-dependent hydration.</text>
</comment>
<feature type="binding site" evidence="18">
    <location>
        <begin position="141"/>
        <end position="147"/>
    </location>
    <ligand>
        <name>(6S)-NADPHX</name>
        <dbReference type="ChEBI" id="CHEBI:64076"/>
    </ligand>
</feature>
<evidence type="ECO:0000256" key="4">
    <source>
        <dbReference type="ARBA" id="ARBA00009524"/>
    </source>
</evidence>
<comment type="similarity">
    <text evidence="3 19">In the N-terminal section; belongs to the NnrE/AIBP family.</text>
</comment>
<dbReference type="STRING" id="706434.HMPREF9429_01251"/>